<sequence>MRLSSNRSRGFSVVELLVSVAIGLLALVFATRLITGSEQSKQSALGSSDSMQNGMLAMFSISNDAQQAGFGLNDPIIIGCNTRFSDREGYELAGATRGAATVHPLAPAVIESNGSAPDVISLYAGSSPTGTGTLRLVTDYFGGTRLNVDRLPSYGFAMGDVVVVAPEKRGGDCALAQLSAQPGAAASVTVGGTSFRFNSGELGLNFKGGKTRIFNLGPAKTLSLHTWSVANGFLRLRSTDMAGSSATPATVADNIVSIKAQYGFDTRTGSAFENRKGLGIMRWSTQMINADGEGETGDAGDYEHVSALRIAVVARSKTRERPVNGAACSTTVNKPVVFASKEPEGVTPVPMTVDVAVAGETVDWRCYSYRVFETVVPLRNAGWNP</sequence>
<reference evidence="2" key="1">
    <citation type="journal article" date="2019" name="Int. J. Syst. Evol. Microbiol.">
        <title>The Global Catalogue of Microorganisms (GCM) 10K type strain sequencing project: providing services to taxonomists for standard genome sequencing and annotation.</title>
        <authorList>
            <consortium name="The Broad Institute Genomics Platform"/>
            <consortium name="The Broad Institute Genome Sequencing Center for Infectious Disease"/>
            <person name="Wu L."/>
            <person name="Ma J."/>
        </authorList>
    </citation>
    <scope>NUCLEOTIDE SEQUENCE [LARGE SCALE GENOMIC DNA]</scope>
    <source>
        <strain evidence="2">CCUG 43111</strain>
    </source>
</reference>
<proteinExistence type="predicted"/>
<dbReference type="InterPro" id="IPR032092">
    <property type="entry name" value="PilW"/>
</dbReference>
<evidence type="ECO:0000313" key="2">
    <source>
        <dbReference type="Proteomes" id="UP001596101"/>
    </source>
</evidence>
<dbReference type="RefSeq" id="WP_379755453.1">
    <property type="nucleotide sequence ID" value="NZ_JBHSMR010000013.1"/>
</dbReference>
<gene>
    <name evidence="1" type="ORF">ACFPQ5_11920</name>
</gene>
<dbReference type="Pfam" id="PF07963">
    <property type="entry name" value="N_methyl"/>
    <property type="match status" value="1"/>
</dbReference>
<keyword evidence="2" id="KW-1185">Reference proteome</keyword>
<name>A0ABW0MKY0_9BURK</name>
<organism evidence="1 2">
    <name type="scientific">Massilia suwonensis</name>
    <dbReference type="NCBI Taxonomy" id="648895"/>
    <lineage>
        <taxon>Bacteria</taxon>
        <taxon>Pseudomonadati</taxon>
        <taxon>Pseudomonadota</taxon>
        <taxon>Betaproteobacteria</taxon>
        <taxon>Burkholderiales</taxon>
        <taxon>Oxalobacteraceae</taxon>
        <taxon>Telluria group</taxon>
        <taxon>Massilia</taxon>
    </lineage>
</organism>
<dbReference type="Pfam" id="PF16074">
    <property type="entry name" value="PilW"/>
    <property type="match status" value="1"/>
</dbReference>
<accession>A0ABW0MKY0</accession>
<dbReference type="EMBL" id="JBHSMR010000013">
    <property type="protein sequence ID" value="MFC5478905.1"/>
    <property type="molecule type" value="Genomic_DNA"/>
</dbReference>
<dbReference type="InterPro" id="IPR012902">
    <property type="entry name" value="N_methyl_site"/>
</dbReference>
<comment type="caution">
    <text evidence="1">The sequence shown here is derived from an EMBL/GenBank/DDBJ whole genome shotgun (WGS) entry which is preliminary data.</text>
</comment>
<protein>
    <submittedName>
        <fullName evidence="1">PilW family protein</fullName>
    </submittedName>
</protein>
<dbReference type="Proteomes" id="UP001596101">
    <property type="component" value="Unassembled WGS sequence"/>
</dbReference>
<evidence type="ECO:0000313" key="1">
    <source>
        <dbReference type="EMBL" id="MFC5478905.1"/>
    </source>
</evidence>